<keyword evidence="3" id="KW-1185">Reference proteome</keyword>
<dbReference type="RefSeq" id="WP_168569135.1">
    <property type="nucleotide sequence ID" value="NZ_CP051167.1"/>
</dbReference>
<keyword evidence="1" id="KW-0175">Coiled coil</keyword>
<proteinExistence type="predicted"/>
<dbReference type="KEGG" id="oxy:HCG48_10600"/>
<sequence>MTDLENQHQTTQFIAAIVNSDNLQQAEALTTQLSAQDRIFLEAVGEFDKVREFVGTPEHILGSPATKHGEIAEQVEVGIHNAKSLLQGVRSHATFEGVGRTAPEDYLIDGVQVQSKFVNGIGNSLDRVLDHMRKYDYFGRQDSYYHIPKNHYETIDKILNGESVEGVSSRLARNVQEKAQKIEELSGHSFKQTVKPAYSNYEDVRIDKVEDTLARRQRELKEENENIKDSISDRAQPNLGDVGRVALKGAVLAGSMRFSLQIYAKYKQGKNVFKGELSREDWQEIGLDTVKGGALGGVSATAIYGLTNFANLSAPLAGAFTSATLEIASLIGRLNSGGITGDRFVELSLFACADSAIVAAGAILGQAIIPIPMVGIVIGAIAGRMVTDICKNLLGQESSVIEKIEKYDRNSIATVDREYRAIVADVLVKYERLGNLAQAAFDPALNLELRLQASIELAEAYEVADDEILHNIDELDAFMLG</sequence>
<evidence type="ECO:0000256" key="1">
    <source>
        <dbReference type="SAM" id="Coils"/>
    </source>
</evidence>
<dbReference type="Proteomes" id="UP000500857">
    <property type="component" value="Chromosome"/>
</dbReference>
<evidence type="ECO:0000313" key="2">
    <source>
        <dbReference type="EMBL" id="QIZ70980.1"/>
    </source>
</evidence>
<organism evidence="2 3">
    <name type="scientific">Oxynema aestuarii AP17</name>
    <dbReference type="NCBI Taxonomy" id="2064643"/>
    <lineage>
        <taxon>Bacteria</taxon>
        <taxon>Bacillati</taxon>
        <taxon>Cyanobacteriota</taxon>
        <taxon>Cyanophyceae</taxon>
        <taxon>Oscillatoriophycideae</taxon>
        <taxon>Oscillatoriales</taxon>
        <taxon>Oscillatoriaceae</taxon>
        <taxon>Oxynema</taxon>
        <taxon>Oxynema aestuarii</taxon>
    </lineage>
</organism>
<gene>
    <name evidence="2" type="ORF">HCG48_10600</name>
</gene>
<accession>A0A6H1TYI3</accession>
<protein>
    <submittedName>
        <fullName evidence="2">Uncharacterized protein</fullName>
    </submittedName>
</protein>
<feature type="coiled-coil region" evidence="1">
    <location>
        <begin position="206"/>
        <end position="233"/>
    </location>
</feature>
<name>A0A6H1TYI3_9CYAN</name>
<dbReference type="EMBL" id="CP051167">
    <property type="protein sequence ID" value="QIZ70980.1"/>
    <property type="molecule type" value="Genomic_DNA"/>
</dbReference>
<evidence type="ECO:0000313" key="3">
    <source>
        <dbReference type="Proteomes" id="UP000500857"/>
    </source>
</evidence>
<reference evidence="2 3" key="1">
    <citation type="submission" date="2020-04" db="EMBL/GenBank/DDBJ databases">
        <authorList>
            <person name="Basu S."/>
            <person name="Maruthanayagam V."/>
            <person name="Chakraborty S."/>
            <person name="Pramanik A."/>
            <person name="Mukherjee J."/>
            <person name="Brink B."/>
        </authorList>
    </citation>
    <scope>NUCLEOTIDE SEQUENCE [LARGE SCALE GENOMIC DNA]</scope>
    <source>
        <strain evidence="2 3">AP17</strain>
    </source>
</reference>
<dbReference type="AlphaFoldDB" id="A0A6H1TYI3"/>